<dbReference type="GO" id="GO:0006281">
    <property type="term" value="P:DNA repair"/>
    <property type="evidence" value="ECO:0007669"/>
    <property type="project" value="InterPro"/>
</dbReference>
<organism evidence="1">
    <name type="scientific">Roseburia intestinalis</name>
    <dbReference type="NCBI Taxonomy" id="166486"/>
    <lineage>
        <taxon>Bacteria</taxon>
        <taxon>Bacillati</taxon>
        <taxon>Bacillota</taxon>
        <taxon>Clostridia</taxon>
        <taxon>Lachnospirales</taxon>
        <taxon>Lachnospiraceae</taxon>
        <taxon>Roseburia</taxon>
    </lineage>
</organism>
<sequence>MEYKFTIPGRLDGLNDYTAANRTNPRKGGRVKKDNESVVIWCIRQQLPGVHITKPVLIYYHFFEKDMRRDGDNILSCGTKFIQDSLKHTILQEDNRNKIPHFYHDISVDKDNPRIEVIITELTPAQAKMSLRELLKDLETG</sequence>
<dbReference type="SUPFAM" id="SSF103084">
    <property type="entry name" value="Holliday junction resolvase RusA"/>
    <property type="match status" value="1"/>
</dbReference>
<dbReference type="Gene3D" id="3.30.1330.70">
    <property type="entry name" value="Holliday junction resolvase RusA"/>
    <property type="match status" value="1"/>
</dbReference>
<dbReference type="GO" id="GO:0000287">
    <property type="term" value="F:magnesium ion binding"/>
    <property type="evidence" value="ECO:0007669"/>
    <property type="project" value="InterPro"/>
</dbReference>
<name>A0A6N3H631_9FIRM</name>
<reference evidence="1" key="1">
    <citation type="submission" date="2019-11" db="EMBL/GenBank/DDBJ databases">
        <authorList>
            <person name="Feng L."/>
        </authorList>
    </citation>
    <scope>NUCLEOTIDE SEQUENCE</scope>
    <source>
        <strain evidence="1">RintestinalisLFYP67</strain>
    </source>
</reference>
<evidence type="ECO:0000313" key="1">
    <source>
        <dbReference type="EMBL" id="VYU72374.1"/>
    </source>
</evidence>
<protein>
    <submittedName>
        <fullName evidence="1">Endodeoxyribonuclease RusA</fullName>
    </submittedName>
</protein>
<dbReference type="InterPro" id="IPR036614">
    <property type="entry name" value="RusA-like_sf"/>
</dbReference>
<proteinExistence type="predicted"/>
<dbReference type="AlphaFoldDB" id="A0A6N3H631"/>
<dbReference type="GO" id="GO:0006310">
    <property type="term" value="P:DNA recombination"/>
    <property type="evidence" value="ECO:0007669"/>
    <property type="project" value="InterPro"/>
</dbReference>
<gene>
    <name evidence="1" type="ORF">RILFYP67_03150</name>
</gene>
<accession>A0A6N3H631</accession>
<dbReference type="EMBL" id="CACRUM010000102">
    <property type="protein sequence ID" value="VYU72374.1"/>
    <property type="molecule type" value="Genomic_DNA"/>
</dbReference>
<dbReference type="RefSeq" id="WP_422047086.1">
    <property type="nucleotide sequence ID" value="NZ_CACRUM010000102.1"/>
</dbReference>